<dbReference type="PANTHER" id="PTHR30388:SF4">
    <property type="entry name" value="MOLYBDENUM COFACTOR INSERTION CHAPERONE PAOD"/>
    <property type="match status" value="1"/>
</dbReference>
<dbReference type="RefSeq" id="WP_109230071.1">
    <property type="nucleotide sequence ID" value="NZ_PYHR01000002.1"/>
</dbReference>
<evidence type="ECO:0000313" key="3">
    <source>
        <dbReference type="Proteomes" id="UP000245166"/>
    </source>
</evidence>
<dbReference type="OrthoDB" id="9815497at2"/>
<sequence length="122" mass="12517">MLELAHDLLPLLRAGRSAAVVTVTRVARSAPRGVGTSMVVTADARVVGSLSSGCVEGDAVLLALDALATGETRRATFGVVAVPDGGGRVRRAARPSSWPGPASRAAVRSTCWPTGSLRRTAR</sequence>
<feature type="domain" description="XdhC- CoxI" evidence="1">
    <location>
        <begin position="11"/>
        <end position="78"/>
    </location>
</feature>
<dbReference type="AlphaFoldDB" id="A0A2U1ZXJ6"/>
<accession>A0A2U1ZXJ6</accession>
<organism evidence="2 3">
    <name type="scientific">Serinibacter arcticus</name>
    <dbReference type="NCBI Taxonomy" id="1655435"/>
    <lineage>
        <taxon>Bacteria</taxon>
        <taxon>Bacillati</taxon>
        <taxon>Actinomycetota</taxon>
        <taxon>Actinomycetes</taxon>
        <taxon>Micrococcales</taxon>
        <taxon>Beutenbergiaceae</taxon>
        <taxon>Serinibacter</taxon>
    </lineage>
</organism>
<dbReference type="EMBL" id="PYHR01000002">
    <property type="protein sequence ID" value="PWD51691.1"/>
    <property type="molecule type" value="Genomic_DNA"/>
</dbReference>
<protein>
    <recommendedName>
        <fullName evidence="1">XdhC- CoxI domain-containing protein</fullName>
    </recommendedName>
</protein>
<dbReference type="InterPro" id="IPR052698">
    <property type="entry name" value="MoCofactor_Util/Proc"/>
</dbReference>
<reference evidence="2 3" key="1">
    <citation type="submission" date="2018-03" db="EMBL/GenBank/DDBJ databases">
        <title>Genome assembly of novel Miniimonas species PCH200.</title>
        <authorList>
            <person name="Thakur V."/>
            <person name="Kumar V."/>
            <person name="Singh D."/>
        </authorList>
    </citation>
    <scope>NUCLEOTIDE SEQUENCE [LARGE SCALE GENOMIC DNA]</scope>
    <source>
        <strain evidence="2 3">PCH200</strain>
    </source>
</reference>
<dbReference type="Pfam" id="PF02625">
    <property type="entry name" value="XdhC_CoxI"/>
    <property type="match status" value="1"/>
</dbReference>
<evidence type="ECO:0000259" key="1">
    <source>
        <dbReference type="Pfam" id="PF02625"/>
    </source>
</evidence>
<dbReference type="PANTHER" id="PTHR30388">
    <property type="entry name" value="ALDEHYDE OXIDOREDUCTASE MOLYBDENUM COFACTOR ASSEMBLY PROTEIN"/>
    <property type="match status" value="1"/>
</dbReference>
<evidence type="ECO:0000313" key="2">
    <source>
        <dbReference type="EMBL" id="PWD51691.1"/>
    </source>
</evidence>
<dbReference type="InterPro" id="IPR003777">
    <property type="entry name" value="XdhC_CoxI"/>
</dbReference>
<dbReference type="Proteomes" id="UP000245166">
    <property type="component" value="Unassembled WGS sequence"/>
</dbReference>
<keyword evidence="3" id="KW-1185">Reference proteome</keyword>
<comment type="caution">
    <text evidence="2">The sequence shown here is derived from an EMBL/GenBank/DDBJ whole genome shotgun (WGS) entry which is preliminary data.</text>
</comment>
<proteinExistence type="predicted"/>
<name>A0A2U1ZXJ6_9MICO</name>
<gene>
    <name evidence="2" type="ORF">C8046_14585</name>
</gene>